<comment type="caution">
    <text evidence="8">The sequence shown here is derived from an EMBL/GenBank/DDBJ whole genome shotgun (WGS) entry which is preliminary data.</text>
</comment>
<evidence type="ECO:0000256" key="6">
    <source>
        <dbReference type="ARBA" id="ARBA00022801"/>
    </source>
</evidence>
<evidence type="ECO:0000313" key="9">
    <source>
        <dbReference type="Proteomes" id="UP001293718"/>
    </source>
</evidence>
<name>A0ABU5ICL7_9BURK</name>
<dbReference type="InterPro" id="IPR010624">
    <property type="entry name" value="KaiC_dom"/>
</dbReference>
<evidence type="ECO:0000256" key="2">
    <source>
        <dbReference type="ARBA" id="ARBA00022553"/>
    </source>
</evidence>
<dbReference type="EC" id="2.7.11.1" evidence="1"/>
<evidence type="ECO:0000256" key="3">
    <source>
        <dbReference type="ARBA" id="ARBA00022679"/>
    </source>
</evidence>
<reference evidence="8 9" key="1">
    <citation type="submission" date="2023-11" db="EMBL/GenBank/DDBJ databases">
        <title>Draft genome of Azohydromonas lata strain H1 (DSM1123), a polyhydroxyalkanoate producer.</title>
        <authorList>
            <person name="Traversa D."/>
            <person name="D'Addabbo P."/>
            <person name="Pazzani C."/>
            <person name="Manzari C."/>
            <person name="Chiara M."/>
            <person name="Scrascia M."/>
        </authorList>
    </citation>
    <scope>NUCLEOTIDE SEQUENCE [LARGE SCALE GENOMIC DNA]</scope>
    <source>
        <strain evidence="8 9">H1</strain>
    </source>
</reference>
<keyword evidence="6" id="KW-0378">Hydrolase</keyword>
<dbReference type="Pfam" id="PF06745">
    <property type="entry name" value="ATPase"/>
    <property type="match status" value="2"/>
</dbReference>
<keyword evidence="2" id="KW-0597">Phosphoprotein</keyword>
<evidence type="ECO:0000256" key="1">
    <source>
        <dbReference type="ARBA" id="ARBA00012513"/>
    </source>
</evidence>
<dbReference type="InterPro" id="IPR003593">
    <property type="entry name" value="AAA+_ATPase"/>
</dbReference>
<dbReference type="EMBL" id="JAXOJX010000012">
    <property type="protein sequence ID" value="MDZ5456836.1"/>
    <property type="molecule type" value="Genomic_DNA"/>
</dbReference>
<keyword evidence="9" id="KW-1185">Reference proteome</keyword>
<dbReference type="SUPFAM" id="SSF52540">
    <property type="entry name" value="P-loop containing nucleoside triphosphate hydrolases"/>
    <property type="match status" value="2"/>
</dbReference>
<dbReference type="InterPro" id="IPR014774">
    <property type="entry name" value="KaiC-like_dom"/>
</dbReference>
<accession>A0ABU5ICL7</accession>
<dbReference type="PANTHER" id="PTHR42926:SF1">
    <property type="entry name" value="CIRCADIAN CLOCK OSCILLATOR PROTEIN KAIC 1"/>
    <property type="match status" value="1"/>
</dbReference>
<evidence type="ECO:0000313" key="8">
    <source>
        <dbReference type="EMBL" id="MDZ5456836.1"/>
    </source>
</evidence>
<dbReference type="Gene3D" id="3.40.50.300">
    <property type="entry name" value="P-loop containing nucleotide triphosphate hydrolases"/>
    <property type="match status" value="2"/>
</dbReference>
<dbReference type="InterPro" id="IPR051347">
    <property type="entry name" value="Circadian_clock_KaiC-rel"/>
</dbReference>
<evidence type="ECO:0000256" key="4">
    <source>
        <dbReference type="ARBA" id="ARBA00022737"/>
    </source>
</evidence>
<dbReference type="CDD" id="cd19488">
    <property type="entry name" value="KaiC-like_N"/>
    <property type="match status" value="1"/>
</dbReference>
<protein>
    <recommendedName>
        <fullName evidence="1">non-specific serine/threonine protein kinase</fullName>
        <ecNumber evidence="1">2.7.11.1</ecNumber>
    </recommendedName>
</protein>
<feature type="domain" description="KaiC" evidence="7">
    <location>
        <begin position="249"/>
        <end position="482"/>
    </location>
</feature>
<gene>
    <name evidence="8" type="ORF">SM757_09655</name>
</gene>
<evidence type="ECO:0000259" key="7">
    <source>
        <dbReference type="PROSITE" id="PS51146"/>
    </source>
</evidence>
<dbReference type="Proteomes" id="UP001293718">
    <property type="component" value="Unassembled WGS sequence"/>
</dbReference>
<evidence type="ECO:0000256" key="5">
    <source>
        <dbReference type="ARBA" id="ARBA00022777"/>
    </source>
</evidence>
<organism evidence="8 9">
    <name type="scientific">Azohydromonas lata</name>
    <dbReference type="NCBI Taxonomy" id="45677"/>
    <lineage>
        <taxon>Bacteria</taxon>
        <taxon>Pseudomonadati</taxon>
        <taxon>Pseudomonadota</taxon>
        <taxon>Betaproteobacteria</taxon>
        <taxon>Burkholderiales</taxon>
        <taxon>Sphaerotilaceae</taxon>
        <taxon>Azohydromonas</taxon>
    </lineage>
</organism>
<proteinExistence type="predicted"/>
<keyword evidence="5" id="KW-0418">Kinase</keyword>
<sequence>MEQNDIPQRSSTGVPGLDDVLHGGLLSHRLYLVDGNPGAGKTTLALQFLREGVRNGERCLYITLSETRAELVAGALSHGLSLDGVDIEELIGHEGGFDGEAELTMYHPSEVELTETTRQVLQAVQRVEPSRMVFDSLSELRLLAQSSLRYRRQILALKQFFAARRCTVLLLDDRTAEGPDLQLQSIAHGVISLDQHAPSYGQTQRQLQVVKFRGSDFRSGFHDMCIRCGGLQVFPRLAAADHDGDFVREPVPSGVVALDALLGGGIDRGTTTLLLGPPGSGKSTVALQYAHAAALRGAHAAVFAFDESRAILLARCQGLGMPLVEGLGVGQVQVRQIDPAEIAPGEFAAMIRVAVEQRDARVVVIDSLNGYLNAMPDGRFLTAQLHELLAYLNHRGVATFLVAAQSGLLGPNMQSPVDASYLADSVVVMRMFEHDGRVKKAISVFKKRSGRHEETIRQIWFDAGGVHLSAPLAGLRGVLAGVPVSSGVHVTGGILDSATGPAGTPP</sequence>
<dbReference type="PIRSF" id="PIRSF039117">
    <property type="entry name" value="KaiC"/>
    <property type="match status" value="1"/>
</dbReference>
<feature type="domain" description="KaiC" evidence="7">
    <location>
        <begin position="8"/>
        <end position="247"/>
    </location>
</feature>
<keyword evidence="4" id="KW-0677">Repeat</keyword>
<keyword evidence="3" id="KW-0808">Transferase</keyword>
<dbReference type="SMART" id="SM00382">
    <property type="entry name" value="AAA"/>
    <property type="match status" value="2"/>
</dbReference>
<dbReference type="PROSITE" id="PS51146">
    <property type="entry name" value="KAIC"/>
    <property type="match status" value="2"/>
</dbReference>
<dbReference type="InterPro" id="IPR030665">
    <property type="entry name" value="KaiC"/>
</dbReference>
<dbReference type="InterPro" id="IPR027417">
    <property type="entry name" value="P-loop_NTPase"/>
</dbReference>
<dbReference type="RefSeq" id="WP_322465273.1">
    <property type="nucleotide sequence ID" value="NZ_JAXOJX010000012.1"/>
</dbReference>
<dbReference type="PANTHER" id="PTHR42926">
    <property type="match status" value="1"/>
</dbReference>